<accession>A0A0C2U8H2</accession>
<dbReference type="InterPro" id="IPR001451">
    <property type="entry name" value="Hexapep"/>
</dbReference>
<dbReference type="PANTHER" id="PTHR43300">
    <property type="entry name" value="ACETYLTRANSFERASE"/>
    <property type="match status" value="1"/>
</dbReference>
<evidence type="ECO:0000256" key="1">
    <source>
        <dbReference type="ARBA" id="ARBA00007274"/>
    </source>
</evidence>
<keyword evidence="5" id="KW-0413">Isomerase</keyword>
<protein>
    <submittedName>
        <fullName evidence="5">Bifunctional acetyl transferase/isomerase</fullName>
    </submittedName>
</protein>
<dbReference type="InterPro" id="IPR018357">
    <property type="entry name" value="Hexapep_transf_CS"/>
</dbReference>
<dbReference type="Proteomes" id="UP000031971">
    <property type="component" value="Unassembled WGS sequence"/>
</dbReference>
<dbReference type="EMBL" id="JXSL01000030">
    <property type="protein sequence ID" value="KIL97802.1"/>
    <property type="molecule type" value="Genomic_DNA"/>
</dbReference>
<dbReference type="Pfam" id="PF00132">
    <property type="entry name" value="Hexapep"/>
    <property type="match status" value="2"/>
</dbReference>
<evidence type="ECO:0000256" key="2">
    <source>
        <dbReference type="ARBA" id="ARBA00022679"/>
    </source>
</evidence>
<keyword evidence="3" id="KW-0677">Repeat</keyword>
<keyword evidence="6" id="KW-1185">Reference proteome</keyword>
<dbReference type="STRING" id="272627.CCC_00863"/>
<dbReference type="SUPFAM" id="SSF51161">
    <property type="entry name" value="Trimeric LpxA-like enzymes"/>
    <property type="match status" value="1"/>
</dbReference>
<dbReference type="CDD" id="cd03358">
    <property type="entry name" value="LbH_WxcM_N_like"/>
    <property type="match status" value="1"/>
</dbReference>
<dbReference type="InterPro" id="IPR011004">
    <property type="entry name" value="Trimer_LpxA-like_sf"/>
</dbReference>
<gene>
    <name evidence="5" type="ORF">CCC_00863</name>
</gene>
<name>A0A0C2U8H2_PARME</name>
<comment type="caution">
    <text evidence="5">The sequence shown here is derived from an EMBL/GenBank/DDBJ whole genome shotgun (WGS) entry which is preliminary data.</text>
</comment>
<evidence type="ECO:0000313" key="6">
    <source>
        <dbReference type="Proteomes" id="UP000031971"/>
    </source>
</evidence>
<evidence type="ECO:0000256" key="3">
    <source>
        <dbReference type="ARBA" id="ARBA00022737"/>
    </source>
</evidence>
<dbReference type="RefSeq" id="WP_009871314.1">
    <property type="nucleotide sequence ID" value="NZ_JXSL01000030.1"/>
</dbReference>
<comment type="similarity">
    <text evidence="1">Belongs to the transferase hexapeptide repeat family.</text>
</comment>
<sequence length="192" mass="19727">MAEAANVFVHPNALCESTEIGAGTRVWAFAHVMKGARIGSGCNIGDHAFIEGGAVLGDRVTVKNQVMVWEGVTVGDDVFLGPGMAFTNDRHPRSPRMEGVAAVAARYADKAGWLASTVVEKGVSIGARAVICPGISIGAYAMVAAGAVVTRDVPAHAMVAGNPAEQKSWVCSCGRPMESKPANGVSCTCAKG</sequence>
<dbReference type="GO" id="GO:0016853">
    <property type="term" value="F:isomerase activity"/>
    <property type="evidence" value="ECO:0007669"/>
    <property type="project" value="UniProtKB-KW"/>
</dbReference>
<dbReference type="AlphaFoldDB" id="A0A0C2U8H2"/>
<keyword evidence="2 5" id="KW-0808">Transferase</keyword>
<evidence type="ECO:0000313" key="5">
    <source>
        <dbReference type="EMBL" id="KIL97802.1"/>
    </source>
</evidence>
<dbReference type="GO" id="GO:0016746">
    <property type="term" value="F:acyltransferase activity"/>
    <property type="evidence" value="ECO:0007669"/>
    <property type="project" value="UniProtKB-KW"/>
</dbReference>
<keyword evidence="4" id="KW-0012">Acyltransferase</keyword>
<organism evidence="5 6">
    <name type="scientific">Paramagnetospirillum magnetotacticum MS-1</name>
    <dbReference type="NCBI Taxonomy" id="272627"/>
    <lineage>
        <taxon>Bacteria</taxon>
        <taxon>Pseudomonadati</taxon>
        <taxon>Pseudomonadota</taxon>
        <taxon>Alphaproteobacteria</taxon>
        <taxon>Rhodospirillales</taxon>
        <taxon>Magnetospirillaceae</taxon>
        <taxon>Paramagnetospirillum</taxon>
    </lineage>
</organism>
<evidence type="ECO:0000256" key="4">
    <source>
        <dbReference type="ARBA" id="ARBA00023315"/>
    </source>
</evidence>
<dbReference type="PROSITE" id="PS00101">
    <property type="entry name" value="HEXAPEP_TRANSFERASES"/>
    <property type="match status" value="1"/>
</dbReference>
<dbReference type="OrthoDB" id="9800846at2"/>
<dbReference type="InterPro" id="IPR050179">
    <property type="entry name" value="Trans_hexapeptide_repeat"/>
</dbReference>
<proteinExistence type="inferred from homology"/>
<dbReference type="PANTHER" id="PTHR43300:SF4">
    <property type="entry name" value="ACYL-[ACYL-CARRIER-PROTEIN]--UDP-N-ACETYLGLUCOSAMINE O-ACYLTRANSFERASE"/>
    <property type="match status" value="1"/>
</dbReference>
<reference evidence="5 6" key="1">
    <citation type="submission" date="2015-01" db="EMBL/GenBank/DDBJ databases">
        <title>Genome Sequence of Magnetospirillum magnetotacticum Strain MS-1.</title>
        <authorList>
            <person name="Marinov G.K."/>
            <person name="Smalley M.D."/>
            <person name="DeSalvo G."/>
        </authorList>
    </citation>
    <scope>NUCLEOTIDE SEQUENCE [LARGE SCALE GENOMIC DNA]</scope>
    <source>
        <strain evidence="5 6">MS-1</strain>
    </source>
</reference>
<dbReference type="Gene3D" id="2.160.10.10">
    <property type="entry name" value="Hexapeptide repeat proteins"/>
    <property type="match status" value="1"/>
</dbReference>